<sequence length="955" mass="105003">MAFSNALNGRMEELRFPNMRPTENDSPFSATLSSKRDSNPFYSGMGPSASDVRGSLQRRFTTDSSKLSLGRASFGQQYSSLASASQNEQKQIFEDIQIARRKAQEQLALLDEKERKLQMNGGNRDIDRFSSGFQRMSLNGPVSEPTTPPDYSEDVFSNRYSRSSRVSMSNVTSPPGLSKRTSAASSKIMSPPGNRVSATGLYSTHRQSTKSMPGSRRGSDEEEDYLDQLPNNRSAAALNRFSMPVNGSRHSQPTTIRRNAAAGMNDPGIIYNDEAIHNTYSALTGGIDEPFPTLSRDGTRLSANFAAAEIANSSVPEEGDYVYGSRPRPGHASMPHTDSSMYRPVLSGFGSPPENTDLSLKIQRHSAGVTYDDSTPGTSTTSSATRPNVLQTSFSSNDVPTMKKGFGMDTMNSSQAESQFHAHNVSLGRIPLGAIANRQSREVGRMSLTNGSAKPEESNFGNFGSSGLQASAAPFGPNFTAELASPGLTSPIENYNLPMYQFNMANYNVNNINSPPQSANGGQGAFPVVGMTQSYSRQDARNGRRGQDMAKLDNVPLENCQGHLYSMSKDQHGCRYMQRKLEDGDADHISAIFAETCPHIIELMTDPFGNYLCQKLFEHCNDEQRTAMIETAAPALPAVALNQHGTRALQKMIEHLRTDTQVNMIIQSLSHKVVDLVQDLNGNHVIQKCLQVLGAERCQFIYNSVGEACVIVGTHRHGCCVLQRCIDHAQGYQRSDLVAQITRCAFDLVQDAYGNYVVQYILDLDEVAYTRPLCQSFRGKIVALSKQKFSSNVIEKCLRVSDMDTKSDMIQEMLIGNELERMLRDSFANYVVQTALDYSDNRHKQQMVDMITPILPAIKQTPHGRRVASKIQTMKVTPTVPTPDNTFQGGRPSNRRQIQINGGGFVYGGRGYPTQQYPTEEYGTGQTNTMHPLGFSNQSGFAPNYNPGIGMGNYI</sequence>
<dbReference type="InterPro" id="IPR033133">
    <property type="entry name" value="PUM-HD"/>
</dbReference>
<feature type="compositionally biased region" description="Polar residues" evidence="7">
    <location>
        <begin position="196"/>
        <end position="212"/>
    </location>
</feature>
<protein>
    <recommendedName>
        <fullName evidence="8">PUM-HD domain-containing protein</fullName>
    </recommendedName>
</protein>
<evidence type="ECO:0000256" key="2">
    <source>
        <dbReference type="ARBA" id="ARBA00022552"/>
    </source>
</evidence>
<reference evidence="9 10" key="1">
    <citation type="submission" date="2023-08" db="EMBL/GenBank/DDBJ databases">
        <title>Black Yeasts Isolated from many extreme environments.</title>
        <authorList>
            <person name="Coleine C."/>
            <person name="Stajich J.E."/>
            <person name="Selbmann L."/>
        </authorList>
    </citation>
    <scope>NUCLEOTIDE SEQUENCE [LARGE SCALE GENOMIC DNA]</scope>
    <source>
        <strain evidence="9 10">CCFEE 5885</strain>
    </source>
</reference>
<dbReference type="PROSITE" id="PS50303">
    <property type="entry name" value="PUM_HD"/>
    <property type="match status" value="1"/>
</dbReference>
<dbReference type="Gene3D" id="1.25.10.10">
    <property type="entry name" value="Leucine-rich Repeat Variant"/>
    <property type="match status" value="1"/>
</dbReference>
<dbReference type="CDD" id="cd07920">
    <property type="entry name" value="Pumilio"/>
    <property type="match status" value="1"/>
</dbReference>
<dbReference type="InterPro" id="IPR016024">
    <property type="entry name" value="ARM-type_fold"/>
</dbReference>
<keyword evidence="6" id="KW-0175">Coiled coil</keyword>
<dbReference type="SUPFAM" id="SSF48371">
    <property type="entry name" value="ARM repeat"/>
    <property type="match status" value="1"/>
</dbReference>
<feature type="repeat" description="Pumilio" evidence="5">
    <location>
        <begin position="631"/>
        <end position="667"/>
    </location>
</feature>
<feature type="repeat" description="Pumilio" evidence="5">
    <location>
        <begin position="556"/>
        <end position="594"/>
    </location>
</feature>
<dbReference type="Proteomes" id="UP001345013">
    <property type="component" value="Unassembled WGS sequence"/>
</dbReference>
<feature type="repeat" description="Pumilio" evidence="5">
    <location>
        <begin position="812"/>
        <end position="849"/>
    </location>
</feature>
<keyword evidence="2" id="KW-0698">rRNA processing</keyword>
<gene>
    <name evidence="9" type="ORF">LTR24_008459</name>
</gene>
<dbReference type="SMART" id="SM00025">
    <property type="entry name" value="Pumilio"/>
    <property type="match status" value="8"/>
</dbReference>
<feature type="compositionally biased region" description="Polar residues" evidence="7">
    <location>
        <begin position="24"/>
        <end position="33"/>
    </location>
</feature>
<dbReference type="Pfam" id="PF00806">
    <property type="entry name" value="PUF"/>
    <property type="match status" value="8"/>
</dbReference>
<feature type="domain" description="PUM-HD" evidence="8">
    <location>
        <begin position="532"/>
        <end position="875"/>
    </location>
</feature>
<evidence type="ECO:0000256" key="6">
    <source>
        <dbReference type="SAM" id="Coils"/>
    </source>
</evidence>
<organism evidence="9 10">
    <name type="scientific">Lithohypha guttulata</name>
    <dbReference type="NCBI Taxonomy" id="1690604"/>
    <lineage>
        <taxon>Eukaryota</taxon>
        <taxon>Fungi</taxon>
        <taxon>Dikarya</taxon>
        <taxon>Ascomycota</taxon>
        <taxon>Pezizomycotina</taxon>
        <taxon>Eurotiomycetes</taxon>
        <taxon>Chaetothyriomycetidae</taxon>
        <taxon>Chaetothyriales</taxon>
        <taxon>Trichomeriaceae</taxon>
        <taxon>Lithohypha</taxon>
    </lineage>
</organism>
<feature type="repeat" description="Pumilio" evidence="5">
    <location>
        <begin position="776"/>
        <end position="811"/>
    </location>
</feature>
<feature type="coiled-coil region" evidence="6">
    <location>
        <begin position="93"/>
        <end position="120"/>
    </location>
</feature>
<feature type="region of interest" description="Disordered" evidence="7">
    <location>
        <begin position="1"/>
        <end position="57"/>
    </location>
</feature>
<comment type="function">
    <text evidence="4">RNA-binding nucleolar protein required for pre-rRNA processing. Involved in production of 18S rRNA and assembly of small ribosomal subunit.</text>
</comment>
<keyword evidence="1" id="KW-0690">Ribosome biogenesis</keyword>
<dbReference type="PANTHER" id="PTHR12537">
    <property type="entry name" value="RNA BINDING PROTEIN PUMILIO-RELATED"/>
    <property type="match status" value="1"/>
</dbReference>
<proteinExistence type="predicted"/>
<evidence type="ECO:0000256" key="1">
    <source>
        <dbReference type="ARBA" id="ARBA00022517"/>
    </source>
</evidence>
<dbReference type="InterPro" id="IPR011989">
    <property type="entry name" value="ARM-like"/>
</dbReference>
<feature type="repeat" description="Pumilio" evidence="5">
    <location>
        <begin position="668"/>
        <end position="703"/>
    </location>
</feature>
<dbReference type="EMBL" id="JAVRRG010000147">
    <property type="protein sequence ID" value="KAK5080623.1"/>
    <property type="molecule type" value="Genomic_DNA"/>
</dbReference>
<accession>A0ABR0K0Z6</accession>
<evidence type="ECO:0000313" key="9">
    <source>
        <dbReference type="EMBL" id="KAK5080623.1"/>
    </source>
</evidence>
<dbReference type="InterPro" id="IPR001313">
    <property type="entry name" value="Pumilio_RNA-bd_rpt"/>
</dbReference>
<evidence type="ECO:0000256" key="4">
    <source>
        <dbReference type="ARBA" id="ARBA00024893"/>
    </source>
</evidence>
<feature type="repeat" description="Pumilio" evidence="5">
    <location>
        <begin position="740"/>
        <end position="775"/>
    </location>
</feature>
<feature type="region of interest" description="Disordered" evidence="7">
    <location>
        <begin position="369"/>
        <end position="401"/>
    </location>
</feature>
<evidence type="ECO:0000313" key="10">
    <source>
        <dbReference type="Proteomes" id="UP001345013"/>
    </source>
</evidence>
<feature type="compositionally biased region" description="Polar residues" evidence="7">
    <location>
        <begin position="386"/>
        <end position="399"/>
    </location>
</feature>
<dbReference type="PANTHER" id="PTHR12537:SF13">
    <property type="entry name" value="PUMILIO HOMOLOGY DOMAIN FAMILY MEMBER 4"/>
    <property type="match status" value="1"/>
</dbReference>
<feature type="compositionally biased region" description="Polar residues" evidence="7">
    <location>
        <begin position="159"/>
        <end position="188"/>
    </location>
</feature>
<evidence type="ECO:0000256" key="5">
    <source>
        <dbReference type="PROSITE-ProRule" id="PRU00317"/>
    </source>
</evidence>
<name>A0ABR0K0Z6_9EURO</name>
<evidence type="ECO:0000256" key="7">
    <source>
        <dbReference type="SAM" id="MobiDB-lite"/>
    </source>
</evidence>
<evidence type="ECO:0000259" key="8">
    <source>
        <dbReference type="PROSITE" id="PS50303"/>
    </source>
</evidence>
<feature type="compositionally biased region" description="Low complexity" evidence="7">
    <location>
        <begin position="374"/>
        <end position="385"/>
    </location>
</feature>
<dbReference type="InterPro" id="IPR033712">
    <property type="entry name" value="Pumilio_RNA-bd"/>
</dbReference>
<keyword evidence="10" id="KW-1185">Reference proteome</keyword>
<evidence type="ECO:0000256" key="3">
    <source>
        <dbReference type="ARBA" id="ARBA00022737"/>
    </source>
</evidence>
<feature type="region of interest" description="Disordered" evidence="7">
    <location>
        <begin position="159"/>
        <end position="224"/>
    </location>
</feature>
<dbReference type="PROSITE" id="PS50302">
    <property type="entry name" value="PUM"/>
    <property type="match status" value="7"/>
</dbReference>
<feature type="repeat" description="Pumilio" evidence="5">
    <location>
        <begin position="595"/>
        <end position="630"/>
    </location>
</feature>
<keyword evidence="3" id="KW-0677">Repeat</keyword>
<comment type="caution">
    <text evidence="9">The sequence shown here is derived from an EMBL/GenBank/DDBJ whole genome shotgun (WGS) entry which is preliminary data.</text>
</comment>